<protein>
    <submittedName>
        <fullName evidence="1">Uncharacterized protein</fullName>
    </submittedName>
</protein>
<comment type="caution">
    <text evidence="1">The sequence shown here is derived from an EMBL/GenBank/DDBJ whole genome shotgun (WGS) entry which is preliminary data.</text>
</comment>
<dbReference type="EMBL" id="SLXK01000047">
    <property type="protein sequence ID" value="TCP20957.1"/>
    <property type="molecule type" value="Genomic_DNA"/>
</dbReference>
<evidence type="ECO:0000313" key="2">
    <source>
        <dbReference type="Proteomes" id="UP000295416"/>
    </source>
</evidence>
<dbReference type="Proteomes" id="UP000295416">
    <property type="component" value="Unassembled WGS sequence"/>
</dbReference>
<dbReference type="AlphaFoldDB" id="A0A4R2NHT8"/>
<name>A0A4R2NHT8_9BACL</name>
<sequence>MELPLLKEAVFLNWGLTKGVSPIQTLTLIIKGARG</sequence>
<organism evidence="1 2">
    <name type="scientific">Scopulibacillus darangshiensis</name>
    <dbReference type="NCBI Taxonomy" id="442528"/>
    <lineage>
        <taxon>Bacteria</taxon>
        <taxon>Bacillati</taxon>
        <taxon>Bacillota</taxon>
        <taxon>Bacilli</taxon>
        <taxon>Bacillales</taxon>
        <taxon>Sporolactobacillaceae</taxon>
        <taxon>Scopulibacillus</taxon>
    </lineage>
</organism>
<gene>
    <name evidence="1" type="ORF">EV207_1477</name>
</gene>
<reference evidence="1 2" key="1">
    <citation type="submission" date="2019-03" db="EMBL/GenBank/DDBJ databases">
        <title>Genomic Encyclopedia of Type Strains, Phase IV (KMG-IV): sequencing the most valuable type-strain genomes for metagenomic binning, comparative biology and taxonomic classification.</title>
        <authorList>
            <person name="Goeker M."/>
        </authorList>
    </citation>
    <scope>NUCLEOTIDE SEQUENCE [LARGE SCALE GENOMIC DNA]</scope>
    <source>
        <strain evidence="1 2">DSM 19377</strain>
    </source>
</reference>
<keyword evidence="2" id="KW-1185">Reference proteome</keyword>
<evidence type="ECO:0000313" key="1">
    <source>
        <dbReference type="EMBL" id="TCP20957.1"/>
    </source>
</evidence>
<proteinExistence type="predicted"/>
<accession>A0A4R2NHT8</accession>